<accession>A0A5A7R628</accession>
<name>A0A5A7R628_STRAF</name>
<sequence length="103" mass="11468">MPLECRYSSPFTMPRVYRPIVGSSSGPRRTASASVPPGAYSMTRLKRGLRFSMLTWHPTVERILCSLCKGPARERSADLTARISPENRAVAVDTVAEDPWPMM</sequence>
<evidence type="ECO:0000313" key="2">
    <source>
        <dbReference type="Proteomes" id="UP000325081"/>
    </source>
</evidence>
<proteinExistence type="predicted"/>
<evidence type="ECO:0000313" key="1">
    <source>
        <dbReference type="EMBL" id="GER53233.1"/>
    </source>
</evidence>
<keyword evidence="2" id="KW-1185">Reference proteome</keyword>
<dbReference type="Proteomes" id="UP000325081">
    <property type="component" value="Unassembled WGS sequence"/>
</dbReference>
<reference evidence="2" key="1">
    <citation type="journal article" date="2019" name="Curr. Biol.">
        <title>Genome Sequence of Striga asiatica Provides Insight into the Evolution of Plant Parasitism.</title>
        <authorList>
            <person name="Yoshida S."/>
            <person name="Kim S."/>
            <person name="Wafula E.K."/>
            <person name="Tanskanen J."/>
            <person name="Kim Y.M."/>
            <person name="Honaas L."/>
            <person name="Yang Z."/>
            <person name="Spallek T."/>
            <person name="Conn C.E."/>
            <person name="Ichihashi Y."/>
            <person name="Cheong K."/>
            <person name="Cui S."/>
            <person name="Der J.P."/>
            <person name="Gundlach H."/>
            <person name="Jiao Y."/>
            <person name="Hori C."/>
            <person name="Ishida J.K."/>
            <person name="Kasahara H."/>
            <person name="Kiba T."/>
            <person name="Kim M.S."/>
            <person name="Koo N."/>
            <person name="Laohavisit A."/>
            <person name="Lee Y.H."/>
            <person name="Lumba S."/>
            <person name="McCourt P."/>
            <person name="Mortimer J.C."/>
            <person name="Mutuku J.M."/>
            <person name="Nomura T."/>
            <person name="Sasaki-Sekimoto Y."/>
            <person name="Seto Y."/>
            <person name="Wang Y."/>
            <person name="Wakatake T."/>
            <person name="Sakakibara H."/>
            <person name="Demura T."/>
            <person name="Yamaguchi S."/>
            <person name="Yoneyama K."/>
            <person name="Manabe R.I."/>
            <person name="Nelson D.C."/>
            <person name="Schulman A.H."/>
            <person name="Timko M.P."/>
            <person name="dePamphilis C.W."/>
            <person name="Choi D."/>
            <person name="Shirasu K."/>
        </authorList>
    </citation>
    <scope>NUCLEOTIDE SEQUENCE [LARGE SCALE GENOMIC DNA]</scope>
    <source>
        <strain evidence="2">cv. UVA1</strain>
    </source>
</reference>
<dbReference type="EMBL" id="BKCP01010515">
    <property type="protein sequence ID" value="GER53233.1"/>
    <property type="molecule type" value="Genomic_DNA"/>
</dbReference>
<dbReference type="AlphaFoldDB" id="A0A5A7R628"/>
<protein>
    <submittedName>
        <fullName evidence="1">Molecular chaperone Hsp31 and glyoxalase 3</fullName>
    </submittedName>
</protein>
<organism evidence="1 2">
    <name type="scientific">Striga asiatica</name>
    <name type="common">Asiatic witchweed</name>
    <name type="synonym">Buchnera asiatica</name>
    <dbReference type="NCBI Taxonomy" id="4170"/>
    <lineage>
        <taxon>Eukaryota</taxon>
        <taxon>Viridiplantae</taxon>
        <taxon>Streptophyta</taxon>
        <taxon>Embryophyta</taxon>
        <taxon>Tracheophyta</taxon>
        <taxon>Spermatophyta</taxon>
        <taxon>Magnoliopsida</taxon>
        <taxon>eudicotyledons</taxon>
        <taxon>Gunneridae</taxon>
        <taxon>Pentapetalae</taxon>
        <taxon>asterids</taxon>
        <taxon>lamiids</taxon>
        <taxon>Lamiales</taxon>
        <taxon>Orobanchaceae</taxon>
        <taxon>Buchnereae</taxon>
        <taxon>Striga</taxon>
    </lineage>
</organism>
<gene>
    <name evidence="1" type="ORF">STAS_30748</name>
</gene>
<comment type="caution">
    <text evidence="1">The sequence shown here is derived from an EMBL/GenBank/DDBJ whole genome shotgun (WGS) entry which is preliminary data.</text>
</comment>